<protein>
    <submittedName>
        <fullName evidence="1">Uncharacterized protein</fullName>
    </submittedName>
</protein>
<gene>
    <name evidence="1" type="ORF">FEAC_05260</name>
</gene>
<evidence type="ECO:0000313" key="2">
    <source>
        <dbReference type="Proteomes" id="UP000032336"/>
    </source>
</evidence>
<sequence>METSIHMQHLTADGSSKIRQEKADRIGYAGGIHWIPGQLYLLAPPIHEQLKIRDP</sequence>
<proteinExistence type="predicted"/>
<dbReference type="Proteomes" id="UP000032336">
    <property type="component" value="Unassembled WGS sequence"/>
</dbReference>
<comment type="caution">
    <text evidence="1">The sequence shown here is derived from an EMBL/GenBank/DDBJ whole genome shotgun (WGS) entry which is preliminary data.</text>
</comment>
<accession>A0A0D8FYS4</accession>
<dbReference type="STRING" id="1121877.FEAC_05260"/>
<name>A0A0D8FYS4_9ACTN</name>
<reference evidence="1 2" key="1">
    <citation type="submission" date="2015-01" db="EMBL/GenBank/DDBJ databases">
        <title>Draft genome of the acidophilic iron oxidizer Ferrimicrobium acidiphilum strain T23.</title>
        <authorList>
            <person name="Poehlein A."/>
            <person name="Eisen S."/>
            <person name="Schloemann M."/>
            <person name="Johnson B.D."/>
            <person name="Daniel R."/>
            <person name="Muehling M."/>
        </authorList>
    </citation>
    <scope>NUCLEOTIDE SEQUENCE [LARGE SCALE GENOMIC DNA]</scope>
    <source>
        <strain evidence="1 2">T23</strain>
    </source>
</reference>
<keyword evidence="2" id="KW-1185">Reference proteome</keyword>
<dbReference type="AlphaFoldDB" id="A0A0D8FYS4"/>
<organism evidence="1 2">
    <name type="scientific">Ferrimicrobium acidiphilum DSM 19497</name>
    <dbReference type="NCBI Taxonomy" id="1121877"/>
    <lineage>
        <taxon>Bacteria</taxon>
        <taxon>Bacillati</taxon>
        <taxon>Actinomycetota</taxon>
        <taxon>Acidimicrobiia</taxon>
        <taxon>Acidimicrobiales</taxon>
        <taxon>Acidimicrobiaceae</taxon>
        <taxon>Ferrimicrobium</taxon>
    </lineage>
</organism>
<evidence type="ECO:0000313" key="1">
    <source>
        <dbReference type="EMBL" id="KJE77777.1"/>
    </source>
</evidence>
<dbReference type="EMBL" id="JXUW01000003">
    <property type="protein sequence ID" value="KJE77777.1"/>
    <property type="molecule type" value="Genomic_DNA"/>
</dbReference>